<dbReference type="GO" id="GO:0008962">
    <property type="term" value="F:phosphatidylglycerophosphatase activity"/>
    <property type="evidence" value="ECO:0007669"/>
    <property type="project" value="InterPro"/>
</dbReference>
<dbReference type="NCBIfam" id="TIGR01668">
    <property type="entry name" value="YqeG_hyp_ppase"/>
    <property type="match status" value="1"/>
</dbReference>
<proteinExistence type="predicted"/>
<dbReference type="GO" id="GO:0005737">
    <property type="term" value="C:cytoplasm"/>
    <property type="evidence" value="ECO:0007669"/>
    <property type="project" value="TreeGrafter"/>
</dbReference>
<gene>
    <name evidence="1" type="ORF">HMPREF9624_01052</name>
</gene>
<dbReference type="InterPro" id="IPR010021">
    <property type="entry name" value="PGPP1/Gep4"/>
</dbReference>
<dbReference type="AlphaFoldDB" id="G9WVW8"/>
<dbReference type="NCBIfam" id="TIGR01509">
    <property type="entry name" value="HAD-SF-IA-v3"/>
    <property type="match status" value="1"/>
</dbReference>
<accession>G9WVW8</accession>
<dbReference type="Pfam" id="PF00702">
    <property type="entry name" value="Hydrolase"/>
    <property type="match status" value="1"/>
</dbReference>
<protein>
    <submittedName>
        <fullName evidence="1">HAD superfamily phosphatase</fullName>
    </submittedName>
</protein>
<evidence type="ECO:0000313" key="2">
    <source>
        <dbReference type="Proteomes" id="UP000003527"/>
    </source>
</evidence>
<dbReference type="Gene3D" id="3.40.50.1000">
    <property type="entry name" value="HAD superfamily/HAD-like"/>
    <property type="match status" value="1"/>
</dbReference>
<dbReference type="EMBL" id="AFZD01000018">
    <property type="protein sequence ID" value="EHL10905.1"/>
    <property type="molecule type" value="Genomic_DNA"/>
</dbReference>
<dbReference type="InterPro" id="IPR006549">
    <property type="entry name" value="HAD-SF_hydro_IIIA"/>
</dbReference>
<dbReference type="PANTHER" id="PTHR19288">
    <property type="entry name" value="4-NITROPHENYLPHOSPHATASE-RELATED"/>
    <property type="match status" value="1"/>
</dbReference>
<dbReference type="RefSeq" id="WP_009536864.1">
    <property type="nucleotide sequence ID" value="NZ_JH414505.1"/>
</dbReference>
<dbReference type="PANTHER" id="PTHR19288:SF25">
    <property type="entry name" value="PHOSPHATIDYLGLYCEROPHOSPHATASE GEP4, MITOCHONDRIAL"/>
    <property type="match status" value="1"/>
</dbReference>
<dbReference type="InterPro" id="IPR023214">
    <property type="entry name" value="HAD_sf"/>
</dbReference>
<dbReference type="HOGENOM" id="CLU_056221_4_0_9"/>
<dbReference type="SUPFAM" id="SSF56784">
    <property type="entry name" value="HAD-like"/>
    <property type="match status" value="1"/>
</dbReference>
<dbReference type="Proteomes" id="UP000003527">
    <property type="component" value="Unassembled WGS sequence"/>
</dbReference>
<sequence length="182" mass="21322">MKEAVEKTEERKNAFFPTYSVRSVYTLDFERLYEEGYRALFFDIDNTLVYHDEPALPETVELFARLKKIGFKTAILSNNGKERVKRFAEAIGADYYQEKAGKPGVKAYLNAVREFSLQKERCLFFGDQIFTDILGGNKAGVPTVLVYPMGKEKYFHIVLKRMLEKPFLYFYSRKHALWRNEP</sequence>
<dbReference type="PATRIC" id="fig|796944.3.peg.1785"/>
<reference evidence="1 2" key="1">
    <citation type="submission" date="2011-08" db="EMBL/GenBank/DDBJ databases">
        <title>The Genome Sequence of Oribacterium sp. ACB7.</title>
        <authorList>
            <consortium name="The Broad Institute Genome Sequencing Platform"/>
            <person name="Earl A."/>
            <person name="Ward D."/>
            <person name="Feldgarden M."/>
            <person name="Gevers D."/>
            <person name="Sizova M."/>
            <person name="Hazen A."/>
            <person name="Epstein S."/>
            <person name="Young S.K."/>
            <person name="Zeng Q."/>
            <person name="Gargeya S."/>
            <person name="Fitzgerald M."/>
            <person name="Haas B."/>
            <person name="Abouelleil A."/>
            <person name="Alvarado L."/>
            <person name="Arachchi H.M."/>
            <person name="Berlin A."/>
            <person name="Brown A."/>
            <person name="Chapman S.B."/>
            <person name="Chen Z."/>
            <person name="Dunbar C."/>
            <person name="Freedman E."/>
            <person name="Gearin G."/>
            <person name="Gellesch M."/>
            <person name="Goldberg J."/>
            <person name="Griggs A."/>
            <person name="Gujja S."/>
            <person name="Heiman D."/>
            <person name="Howarth C."/>
            <person name="Larson L."/>
            <person name="Lui A."/>
            <person name="MacDonald P.J.P."/>
            <person name="Montmayeur A."/>
            <person name="Murphy C."/>
            <person name="Neiman D."/>
            <person name="Pearson M."/>
            <person name="Priest M."/>
            <person name="Roberts A."/>
            <person name="Saif S."/>
            <person name="Shea T."/>
            <person name="Shenoy N."/>
            <person name="Sisk P."/>
            <person name="Stolte C."/>
            <person name="Sykes S."/>
            <person name="Wortman J."/>
            <person name="Nusbaum C."/>
            <person name="Birren B."/>
        </authorList>
    </citation>
    <scope>NUCLEOTIDE SEQUENCE [LARGE SCALE GENOMIC DNA]</scope>
    <source>
        <strain evidence="1 2">ACB7</strain>
    </source>
</reference>
<keyword evidence="2" id="KW-1185">Reference proteome</keyword>
<dbReference type="InterPro" id="IPR006439">
    <property type="entry name" value="HAD-SF_hydro_IA"/>
</dbReference>
<dbReference type="NCBIfam" id="TIGR01549">
    <property type="entry name" value="HAD-SF-IA-v1"/>
    <property type="match status" value="1"/>
</dbReference>
<name>G9WVW8_9FIRM</name>
<dbReference type="NCBIfam" id="TIGR01662">
    <property type="entry name" value="HAD-SF-IIIA"/>
    <property type="match status" value="1"/>
</dbReference>
<organism evidence="1 2">
    <name type="scientific">Oribacterium asaccharolyticum ACB7</name>
    <dbReference type="NCBI Taxonomy" id="796944"/>
    <lineage>
        <taxon>Bacteria</taxon>
        <taxon>Bacillati</taxon>
        <taxon>Bacillota</taxon>
        <taxon>Clostridia</taxon>
        <taxon>Lachnospirales</taxon>
        <taxon>Lachnospiraceae</taxon>
        <taxon>Oribacterium</taxon>
    </lineage>
</organism>
<dbReference type="InterPro" id="IPR036412">
    <property type="entry name" value="HAD-like_sf"/>
</dbReference>
<evidence type="ECO:0000313" key="1">
    <source>
        <dbReference type="EMBL" id="EHL10905.1"/>
    </source>
</evidence>
<comment type="caution">
    <text evidence="1">The sequence shown here is derived from an EMBL/GenBank/DDBJ whole genome shotgun (WGS) entry which is preliminary data.</text>
</comment>